<protein>
    <recommendedName>
        <fullName evidence="2">Replication-associated protein ORF2/G2P domain-containing protein</fullName>
    </recommendedName>
</protein>
<proteinExistence type="predicted"/>
<dbReference type="AlphaFoldDB" id="A0A7V8V9F4"/>
<accession>A0A7V8V9F4</accession>
<feature type="region of interest" description="Disordered" evidence="1">
    <location>
        <begin position="326"/>
        <end position="362"/>
    </location>
</feature>
<name>A0A7V8V9F4_9BACT</name>
<sequence length="460" mass="52787">MSSHDNKDVCARAVQSDQRWSEEPPGYGWVCDLETVRHRRVGDRWVRVAENGNLRFVGQVQGDDAYDILRQRYEAAVLRGEVEPLKGHSVDEGADRSEAEGGPGVAAASVSHSLEEKRKQCGEECDRERPPEPIEPETTYEARRCRCKSWFCDDCAPSMGIALRLRLIPIIETFTSVQMWTFTIDPTLFSSPDEAFEYFKAKRCLSNLMRALRDRGLVHSKRFFSVIEWHKNGYAHWHVLIDASYVSKKIVQEMWDNYRPRWAGPKPSDRPGFGLIRFSKRKFNSKLHAARYATKYLIKPPESGYPDWVLDYGPLVRRYSTSNGFWESSKGETKSIPITKEAAPDGHDENARPKKERDPGEVRSTIRERLARCGQQTVLLANHIKTHHNGTREYSTQFLGQLRFVSFHDAKAFFGFENFCLRAIPLTSESVTQLILEDKNRQLNFRLEALALKGDARRAA</sequence>
<evidence type="ECO:0000256" key="1">
    <source>
        <dbReference type="SAM" id="MobiDB-lite"/>
    </source>
</evidence>
<dbReference type="RefSeq" id="WP_207398448.1">
    <property type="nucleotide sequence ID" value="NZ_JABRWO010000012.1"/>
</dbReference>
<comment type="caution">
    <text evidence="3">The sequence shown here is derived from an EMBL/GenBank/DDBJ whole genome shotgun (WGS) entry which is preliminary data.</text>
</comment>
<feature type="compositionally biased region" description="Basic and acidic residues" evidence="1">
    <location>
        <begin position="87"/>
        <end position="99"/>
    </location>
</feature>
<gene>
    <name evidence="3" type="ORF">HOV93_42650</name>
</gene>
<dbReference type="EMBL" id="JABRWO010000012">
    <property type="protein sequence ID" value="MBA2117071.1"/>
    <property type="molecule type" value="Genomic_DNA"/>
</dbReference>
<feature type="domain" description="Replication-associated protein ORF2/G2P" evidence="2">
    <location>
        <begin position="180"/>
        <end position="299"/>
    </location>
</feature>
<reference evidence="3 4" key="1">
    <citation type="submission" date="2020-05" db="EMBL/GenBank/DDBJ databases">
        <title>Bremerella alba sp. nov., a novel planctomycete isolated from the surface of the macroalga Fucus spiralis.</title>
        <authorList>
            <person name="Godinho O."/>
            <person name="Botelho R."/>
            <person name="Albuquerque L."/>
            <person name="Wiegand S."/>
            <person name="Da Costa M.S."/>
            <person name="Lobo-Da-Cunha A."/>
            <person name="Jogler C."/>
            <person name="Lage O.M."/>
        </authorList>
    </citation>
    <scope>NUCLEOTIDE SEQUENCE [LARGE SCALE GENOMIC DNA]</scope>
    <source>
        <strain evidence="3 4">FF15</strain>
    </source>
</reference>
<organism evidence="3 4">
    <name type="scientific">Bremerella alba</name>
    <dbReference type="NCBI Taxonomy" id="980252"/>
    <lineage>
        <taxon>Bacteria</taxon>
        <taxon>Pseudomonadati</taxon>
        <taxon>Planctomycetota</taxon>
        <taxon>Planctomycetia</taxon>
        <taxon>Pirellulales</taxon>
        <taxon>Pirellulaceae</taxon>
        <taxon>Bremerella</taxon>
    </lineage>
</organism>
<evidence type="ECO:0000259" key="2">
    <source>
        <dbReference type="Pfam" id="PF23343"/>
    </source>
</evidence>
<keyword evidence="4" id="KW-1185">Reference proteome</keyword>
<dbReference type="InterPro" id="IPR056906">
    <property type="entry name" value="ORF2/G2P_dom"/>
</dbReference>
<evidence type="ECO:0000313" key="3">
    <source>
        <dbReference type="EMBL" id="MBA2117071.1"/>
    </source>
</evidence>
<feature type="compositionally biased region" description="Basic and acidic residues" evidence="1">
    <location>
        <begin position="1"/>
        <end position="10"/>
    </location>
</feature>
<feature type="region of interest" description="Disordered" evidence="1">
    <location>
        <begin position="87"/>
        <end position="106"/>
    </location>
</feature>
<feature type="region of interest" description="Disordered" evidence="1">
    <location>
        <begin position="1"/>
        <end position="23"/>
    </location>
</feature>
<feature type="compositionally biased region" description="Basic and acidic residues" evidence="1">
    <location>
        <begin position="342"/>
        <end position="362"/>
    </location>
</feature>
<evidence type="ECO:0000313" key="4">
    <source>
        <dbReference type="Proteomes" id="UP000551616"/>
    </source>
</evidence>
<dbReference type="Proteomes" id="UP000551616">
    <property type="component" value="Unassembled WGS sequence"/>
</dbReference>
<dbReference type="Pfam" id="PF23343">
    <property type="entry name" value="REP_ORF2-G2P"/>
    <property type="match status" value="1"/>
</dbReference>